<dbReference type="AlphaFoldDB" id="A0A4U5TRS8"/>
<dbReference type="InterPro" id="IPR002931">
    <property type="entry name" value="Transglutaminase-like"/>
</dbReference>
<dbReference type="Proteomes" id="UP000306552">
    <property type="component" value="Unassembled WGS sequence"/>
</dbReference>
<dbReference type="RefSeq" id="WP_138931895.1">
    <property type="nucleotide sequence ID" value="NZ_SWMU01000002.1"/>
</dbReference>
<protein>
    <submittedName>
        <fullName evidence="3">DUF3857 domain-containing protein</fullName>
    </submittedName>
</protein>
<feature type="domain" description="DUF3857" evidence="2">
    <location>
        <begin position="55"/>
        <end position="214"/>
    </location>
</feature>
<reference evidence="3 4" key="1">
    <citation type="submission" date="2019-04" db="EMBL/GenBank/DDBJ databases">
        <title>Psychroflexus halotolerans sp. nov., isolated from a marine solar saltern.</title>
        <authorList>
            <person name="Feng X."/>
        </authorList>
    </citation>
    <scope>NUCLEOTIDE SEQUENCE [LARGE SCALE GENOMIC DNA]</scope>
    <source>
        <strain evidence="3 4">WDS2C27</strain>
    </source>
</reference>
<organism evidence="3 4">
    <name type="scientific">Mesohalobacter halotolerans</name>
    <dbReference type="NCBI Taxonomy" id="1883405"/>
    <lineage>
        <taxon>Bacteria</taxon>
        <taxon>Pseudomonadati</taxon>
        <taxon>Bacteroidota</taxon>
        <taxon>Flavobacteriia</taxon>
        <taxon>Flavobacteriales</taxon>
        <taxon>Flavobacteriaceae</taxon>
        <taxon>Mesohalobacter</taxon>
    </lineage>
</organism>
<dbReference type="InterPro" id="IPR024618">
    <property type="entry name" value="DUF3857"/>
</dbReference>
<feature type="domain" description="Transglutaminase-like" evidence="1">
    <location>
        <begin position="278"/>
        <end position="386"/>
    </location>
</feature>
<dbReference type="OrthoDB" id="8595007at2"/>
<evidence type="ECO:0000259" key="2">
    <source>
        <dbReference type="Pfam" id="PF12969"/>
    </source>
</evidence>
<name>A0A4U5TRS8_9FLAO</name>
<keyword evidence="4" id="KW-1185">Reference proteome</keyword>
<proteinExistence type="predicted"/>
<accession>A0A4U5TRS8</accession>
<dbReference type="Gene3D" id="2.60.40.3140">
    <property type="match status" value="1"/>
</dbReference>
<dbReference type="Gene3D" id="3.10.620.30">
    <property type="match status" value="1"/>
</dbReference>
<dbReference type="SUPFAM" id="SSF54001">
    <property type="entry name" value="Cysteine proteinases"/>
    <property type="match status" value="1"/>
</dbReference>
<gene>
    <name evidence="3" type="ORF">FCN74_07135</name>
</gene>
<evidence type="ECO:0000313" key="3">
    <source>
        <dbReference type="EMBL" id="TKS56793.1"/>
    </source>
</evidence>
<dbReference type="Gene3D" id="2.60.120.1130">
    <property type="match status" value="1"/>
</dbReference>
<evidence type="ECO:0000259" key="1">
    <source>
        <dbReference type="Pfam" id="PF01841"/>
    </source>
</evidence>
<dbReference type="EMBL" id="SWMU01000002">
    <property type="protein sequence ID" value="TKS56793.1"/>
    <property type="molecule type" value="Genomic_DNA"/>
</dbReference>
<dbReference type="Pfam" id="PF12969">
    <property type="entry name" value="DUF3857"/>
    <property type="match status" value="1"/>
</dbReference>
<dbReference type="InterPro" id="IPR038765">
    <property type="entry name" value="Papain-like_cys_pep_sf"/>
</dbReference>
<dbReference type="Pfam" id="PF01841">
    <property type="entry name" value="Transglut_core"/>
    <property type="match status" value="1"/>
</dbReference>
<sequence>MKNRILLILPLFLFQLSIGQSTTYQSLLLDKKYSKNANSCIRHYSTHINIEAQDKMYVEHTQIITVFNKSGDRDIDAFLHYDDNVKVKNIEAKIYDTYGNEIKKIKKRDFRDVSAVDGGTLYSDNRVYFLDYTPLNYPYTVEFTYRIKTSNTAFIRPWRPVRNYYQSIEFSEFVIENHTDAKLRYKTFNFDFLKGLKVNDSENHISCKANAIEAIKKENYSPSLNSFSPKVNFALSKFNLEGVSGTASNWDEMGKWQYEKLIKGRDRVTKKTKQEILNLTQGVDDPLEKVKIVYQYVQDHTRYISVQVGIGGWQPIDAETVDKVKYGDCKGLTNYTKALLKIVGVDAKYSVVFAGTEKIDIDEDFASIQGNHVILNVPLDNQDLWLECTSQDIPFGFLGTHTDDRKVLVIDENGGQIKSTDSYYAKDNFQNITADIKLNKSGSLEAEFSIISEGTQFNRKYRLAGKPDHEIIKYYKSYYSHLKQLEIKSFQFAQDDEKVEFVETLKLTAGKYCSKFGNRFMFKPNVLNQSIGIPDKYDNRKTPFVISRGFFDKDQLTFNFPEGMQIESMPKPIKIETKFGAYTAEVSQDETGKMIYKRSMLLKQGKFSNEDYNAFREFMKSVHKADNSKIILVDKT</sequence>
<comment type="caution">
    <text evidence="3">The sequence shown here is derived from an EMBL/GenBank/DDBJ whole genome shotgun (WGS) entry which is preliminary data.</text>
</comment>
<evidence type="ECO:0000313" key="4">
    <source>
        <dbReference type="Proteomes" id="UP000306552"/>
    </source>
</evidence>